<sequence length="268" mass="27968">MRVSMEVGERPVRGARSAGGETLKAAVFDLDGTLANTLPAISKLLVKVAAEQGCSVTARQAATAIGKPPAAAFGRLLGRPEDDGRVQAAISRYRELFAYEVLCQGPQLLYPGVTAGLSALRAHGVELAVATSKTTRSAEALLDVMGIRDLVGPVVGQDMVRRGKPHPEMVLRAAGRLGVPAWQSAYVGDTVGDMRMAVTARMEPVAVTYGSGTFGELAAVAGTRMCSSFKDVVSVIAAARPRPATAAAGPVVRPRRAAVPVGAQQRRR</sequence>
<dbReference type="NCBIfam" id="TIGR01549">
    <property type="entry name" value="HAD-SF-IA-v1"/>
    <property type="match status" value="1"/>
</dbReference>
<dbReference type="SFLD" id="SFLDS00003">
    <property type="entry name" value="Haloacid_Dehalogenase"/>
    <property type="match status" value="1"/>
</dbReference>
<dbReference type="AlphaFoldDB" id="A0A059WF04"/>
<protein>
    <submittedName>
        <fullName evidence="1">Phosphatase</fullName>
    </submittedName>
</protein>
<dbReference type="RefSeq" id="WP_232817159.1">
    <property type="nucleotide sequence ID" value="NZ_BHXC01000007.1"/>
</dbReference>
<dbReference type="PANTHER" id="PTHR43434:SF1">
    <property type="entry name" value="PHOSPHOGLYCOLATE PHOSPHATASE"/>
    <property type="match status" value="1"/>
</dbReference>
<evidence type="ECO:0000313" key="1">
    <source>
        <dbReference type="EMBL" id="GCB94104.1"/>
    </source>
</evidence>
<dbReference type="InterPro" id="IPR006439">
    <property type="entry name" value="HAD-SF_hydro_IA"/>
</dbReference>
<dbReference type="InterPro" id="IPR023198">
    <property type="entry name" value="PGP-like_dom2"/>
</dbReference>
<dbReference type="Gene3D" id="3.40.50.1000">
    <property type="entry name" value="HAD superfamily/HAD-like"/>
    <property type="match status" value="1"/>
</dbReference>
<dbReference type="PRINTS" id="PR00413">
    <property type="entry name" value="HADHALOGNASE"/>
</dbReference>
<dbReference type="eggNOG" id="COG0546">
    <property type="taxonomic scope" value="Bacteria"/>
</dbReference>
<dbReference type="PANTHER" id="PTHR43434">
    <property type="entry name" value="PHOSPHOGLYCOLATE PHOSPHATASE"/>
    <property type="match status" value="1"/>
</dbReference>
<dbReference type="GO" id="GO:0006281">
    <property type="term" value="P:DNA repair"/>
    <property type="evidence" value="ECO:0007669"/>
    <property type="project" value="TreeGrafter"/>
</dbReference>
<proteinExistence type="predicted"/>
<dbReference type="GO" id="GO:0008967">
    <property type="term" value="F:phosphoglycolate phosphatase activity"/>
    <property type="evidence" value="ECO:0007669"/>
    <property type="project" value="TreeGrafter"/>
</dbReference>
<dbReference type="InterPro" id="IPR041492">
    <property type="entry name" value="HAD_2"/>
</dbReference>
<dbReference type="Gene3D" id="1.10.150.240">
    <property type="entry name" value="Putative phosphatase, domain 2"/>
    <property type="match status" value="1"/>
</dbReference>
<dbReference type="InterPro" id="IPR050155">
    <property type="entry name" value="HAD-like_hydrolase_sf"/>
</dbReference>
<dbReference type="InterPro" id="IPR023214">
    <property type="entry name" value="HAD_sf"/>
</dbReference>
<reference evidence="1 2" key="1">
    <citation type="journal article" date="2019" name="Microbiol. Resour. Announc.">
        <title>Draft Genome Sequence of the Most Traditional epsilon-Poly-l-Lysine Producer, Streptomyces albulus NBRC14147.</title>
        <authorList>
            <person name="Yamanaka K."/>
            <person name="Hamano Y."/>
        </authorList>
    </citation>
    <scope>NUCLEOTIDE SEQUENCE [LARGE SCALE GENOMIC DNA]</scope>
    <source>
        <strain evidence="1 2">NBRC 14147</strain>
    </source>
</reference>
<comment type="caution">
    <text evidence="1">The sequence shown here is derived from an EMBL/GenBank/DDBJ whole genome shotgun (WGS) entry which is preliminary data.</text>
</comment>
<dbReference type="GO" id="GO:0005829">
    <property type="term" value="C:cytosol"/>
    <property type="evidence" value="ECO:0007669"/>
    <property type="project" value="TreeGrafter"/>
</dbReference>
<accession>A0A059WF04</accession>
<dbReference type="Pfam" id="PF13419">
    <property type="entry name" value="HAD_2"/>
    <property type="match status" value="1"/>
</dbReference>
<dbReference type="SFLD" id="SFLDG01129">
    <property type="entry name" value="C1.5:_HAD__Beta-PGM__Phosphata"/>
    <property type="match status" value="1"/>
</dbReference>
<organism evidence="1 2">
    <name type="scientific">Streptomyces noursei</name>
    <name type="common">Streptomyces albulus</name>
    <dbReference type="NCBI Taxonomy" id="1971"/>
    <lineage>
        <taxon>Bacteria</taxon>
        <taxon>Bacillati</taxon>
        <taxon>Actinomycetota</taxon>
        <taxon>Actinomycetes</taxon>
        <taxon>Kitasatosporales</taxon>
        <taxon>Streptomycetaceae</taxon>
        <taxon>Streptomyces</taxon>
    </lineage>
</organism>
<dbReference type="STRING" id="68570.DC74_5982"/>
<name>A0A059WF04_STRNR</name>
<dbReference type="InterPro" id="IPR036412">
    <property type="entry name" value="HAD-like_sf"/>
</dbReference>
<dbReference type="Proteomes" id="UP000288351">
    <property type="component" value="Unassembled WGS sequence"/>
</dbReference>
<gene>
    <name evidence="1" type="ORF">SALB_06902</name>
</gene>
<evidence type="ECO:0000313" key="2">
    <source>
        <dbReference type="Proteomes" id="UP000288351"/>
    </source>
</evidence>
<dbReference type="EMBL" id="BHXC01000007">
    <property type="protein sequence ID" value="GCB94104.1"/>
    <property type="molecule type" value="Genomic_DNA"/>
</dbReference>
<dbReference type="SUPFAM" id="SSF56784">
    <property type="entry name" value="HAD-like"/>
    <property type="match status" value="1"/>
</dbReference>